<dbReference type="AlphaFoldDB" id="A0AA35WRR1"/>
<evidence type="ECO:0000313" key="2">
    <source>
        <dbReference type="Proteomes" id="UP001174909"/>
    </source>
</evidence>
<gene>
    <name evidence="1" type="ORF">GBAR_LOCUS14110</name>
</gene>
<accession>A0AA35WRR1</accession>
<dbReference type="EMBL" id="CASHTH010002069">
    <property type="protein sequence ID" value="CAI8024265.1"/>
    <property type="molecule type" value="Genomic_DNA"/>
</dbReference>
<evidence type="ECO:0000313" key="1">
    <source>
        <dbReference type="EMBL" id="CAI8024265.1"/>
    </source>
</evidence>
<dbReference type="Proteomes" id="UP001174909">
    <property type="component" value="Unassembled WGS sequence"/>
</dbReference>
<sequence>MSTVVVTCCSVSALRTRLCRRRSELRRDTLQQNPAYEACAPTPCPPPDQQGAAYCTASPQRGRELSHSNTYTAAAADVSCTQEKVYEEIA</sequence>
<keyword evidence="2" id="KW-1185">Reference proteome</keyword>
<reference evidence="1" key="1">
    <citation type="submission" date="2023-03" db="EMBL/GenBank/DDBJ databases">
        <authorList>
            <person name="Steffen K."/>
            <person name="Cardenas P."/>
        </authorList>
    </citation>
    <scope>NUCLEOTIDE SEQUENCE</scope>
</reference>
<name>A0AA35WRR1_GEOBA</name>
<proteinExistence type="predicted"/>
<protein>
    <submittedName>
        <fullName evidence="1">Uncharacterized protein</fullName>
    </submittedName>
</protein>
<comment type="caution">
    <text evidence="1">The sequence shown here is derived from an EMBL/GenBank/DDBJ whole genome shotgun (WGS) entry which is preliminary data.</text>
</comment>
<organism evidence="1 2">
    <name type="scientific">Geodia barretti</name>
    <name type="common">Barrett's horny sponge</name>
    <dbReference type="NCBI Taxonomy" id="519541"/>
    <lineage>
        <taxon>Eukaryota</taxon>
        <taxon>Metazoa</taxon>
        <taxon>Porifera</taxon>
        <taxon>Demospongiae</taxon>
        <taxon>Heteroscleromorpha</taxon>
        <taxon>Tetractinellida</taxon>
        <taxon>Astrophorina</taxon>
        <taxon>Geodiidae</taxon>
        <taxon>Geodia</taxon>
    </lineage>
</organism>